<dbReference type="Proteomes" id="UP000087766">
    <property type="component" value="Chromosome 11"/>
</dbReference>
<accession>A0A1S3VR48</accession>
<dbReference type="RefSeq" id="XP_014520858.1">
    <property type="nucleotide sequence ID" value="XM_014665372.2"/>
</dbReference>
<dbReference type="OrthoDB" id="264603at2759"/>
<dbReference type="InterPro" id="IPR013783">
    <property type="entry name" value="Ig-like_fold"/>
</dbReference>
<dbReference type="Pfam" id="PF00635">
    <property type="entry name" value="Motile_Sperm"/>
    <property type="match status" value="1"/>
</dbReference>
<dbReference type="PANTHER" id="PTHR10809">
    <property type="entry name" value="VESICLE-ASSOCIATED MEMBRANE PROTEIN-ASSOCIATED PROTEIN"/>
    <property type="match status" value="1"/>
</dbReference>
<dbReference type="FunFam" id="2.60.40.10:FF:000813">
    <property type="entry name" value="Vesicle-associated protein 1-1"/>
    <property type="match status" value="1"/>
</dbReference>
<sequence length="334" mass="36522">MTASQLISVSPDELRFHFELEKQTFCDLKVLNNTQNHVAFKVKTTSPKKYIARPNTGVVHPWDSCIIRVTLQAQREYPPKMQCKDKFLLLSTIVSPNTDVVDLPQDTFDEESGNSVEKLKFRAAYISTASPEGRSEDDASRSSHKFLFYTSMLDQVMSVTKGATDGISSVSNSIRMLGTSSIQGAVGYGIGFGHGFGLGIAMKSGVDKLQSRIIGALPMPASSKNDQVSSESMIQSVTKSADQKSAGSMMQQATKSFDQISQESLMQLANKSVHQLSQGLVGSQSTKIGSAFDNQTEKVIISIFPQTLPFNQKQVSNKSKLSVIRRICAFQNAL</sequence>
<evidence type="ECO:0000313" key="3">
    <source>
        <dbReference type="Proteomes" id="UP000087766"/>
    </source>
</evidence>
<dbReference type="InterPro" id="IPR016763">
    <property type="entry name" value="VAP"/>
</dbReference>
<reference evidence="4" key="2">
    <citation type="submission" date="2025-08" db="UniProtKB">
        <authorList>
            <consortium name="RefSeq"/>
        </authorList>
    </citation>
    <scope>IDENTIFICATION</scope>
    <source>
        <tissue evidence="4">Leaf</tissue>
    </source>
</reference>
<dbReference type="GeneID" id="106777680"/>
<evidence type="ECO:0000256" key="1">
    <source>
        <dbReference type="ARBA" id="ARBA00008932"/>
    </source>
</evidence>
<dbReference type="PANTHER" id="PTHR10809:SF42">
    <property type="entry name" value="VESICLE-ASSOCIATED PROTEIN 2-1"/>
    <property type="match status" value="1"/>
</dbReference>
<dbReference type="InterPro" id="IPR008962">
    <property type="entry name" value="PapD-like_sf"/>
</dbReference>
<dbReference type="SUPFAM" id="SSF49354">
    <property type="entry name" value="PapD-like"/>
    <property type="match status" value="1"/>
</dbReference>
<evidence type="ECO:0000259" key="2">
    <source>
        <dbReference type="PROSITE" id="PS50202"/>
    </source>
</evidence>
<dbReference type="KEGG" id="vra:106777680"/>
<dbReference type="PROSITE" id="PS50202">
    <property type="entry name" value="MSP"/>
    <property type="match status" value="1"/>
</dbReference>
<dbReference type="AlphaFoldDB" id="A0A1S3VR48"/>
<feature type="domain" description="MSP" evidence="2">
    <location>
        <begin position="6"/>
        <end position="126"/>
    </location>
</feature>
<dbReference type="Gene3D" id="2.60.40.10">
    <property type="entry name" value="Immunoglobulins"/>
    <property type="match status" value="1"/>
</dbReference>
<comment type="similarity">
    <text evidence="1">Belongs to the VAMP-associated protein (VAP) (TC 9.B.17) family.</text>
</comment>
<dbReference type="GO" id="GO:0005789">
    <property type="term" value="C:endoplasmic reticulum membrane"/>
    <property type="evidence" value="ECO:0007669"/>
    <property type="project" value="InterPro"/>
</dbReference>
<evidence type="ECO:0000313" key="4">
    <source>
        <dbReference type="RefSeq" id="XP_014520858.1"/>
    </source>
</evidence>
<gene>
    <name evidence="4" type="primary">LOC106777680</name>
</gene>
<protein>
    <submittedName>
        <fullName evidence="4">Vesicle-associated membrane protein-associated protein C16G5.05c-like isoform X1</fullName>
    </submittedName>
</protein>
<dbReference type="GO" id="GO:0005886">
    <property type="term" value="C:plasma membrane"/>
    <property type="evidence" value="ECO:0007669"/>
    <property type="project" value="TreeGrafter"/>
</dbReference>
<reference evidence="3" key="1">
    <citation type="journal article" date="2014" name="Nat. Commun.">
        <title>Genome sequence of mungbean and insights into evolution within Vigna species.</title>
        <authorList>
            <person name="Kang Y.J."/>
            <person name="Kim S.K."/>
            <person name="Kim M.Y."/>
            <person name="Lestari P."/>
            <person name="Kim K.H."/>
            <person name="Ha B.K."/>
            <person name="Jun T.H."/>
            <person name="Hwang W.J."/>
            <person name="Lee T."/>
            <person name="Lee J."/>
            <person name="Shim S."/>
            <person name="Yoon M.Y."/>
            <person name="Jang Y.E."/>
            <person name="Han K.S."/>
            <person name="Taeprayoon P."/>
            <person name="Yoon N."/>
            <person name="Somta P."/>
            <person name="Tanya P."/>
            <person name="Kim K.S."/>
            <person name="Gwag J.G."/>
            <person name="Moon J.K."/>
            <person name="Lee Y.H."/>
            <person name="Park B.S."/>
            <person name="Bombarely A."/>
            <person name="Doyle J.J."/>
            <person name="Jackson S.A."/>
            <person name="Schafleitner R."/>
            <person name="Srinives P."/>
            <person name="Varshney R.K."/>
            <person name="Lee S.H."/>
        </authorList>
    </citation>
    <scope>NUCLEOTIDE SEQUENCE [LARGE SCALE GENOMIC DNA]</scope>
    <source>
        <strain evidence="3">cv. VC1973A</strain>
    </source>
</reference>
<dbReference type="GO" id="GO:0061817">
    <property type="term" value="P:endoplasmic reticulum-plasma membrane tethering"/>
    <property type="evidence" value="ECO:0007669"/>
    <property type="project" value="TreeGrafter"/>
</dbReference>
<dbReference type="PIRSF" id="PIRSF019693">
    <property type="entry name" value="VAMP-associated"/>
    <property type="match status" value="1"/>
</dbReference>
<dbReference type="InterPro" id="IPR000535">
    <property type="entry name" value="MSP_dom"/>
</dbReference>
<proteinExistence type="inferred from homology"/>
<organism evidence="3 4">
    <name type="scientific">Vigna radiata var. radiata</name>
    <name type="common">Mung bean</name>
    <name type="synonym">Phaseolus aureus</name>
    <dbReference type="NCBI Taxonomy" id="3916"/>
    <lineage>
        <taxon>Eukaryota</taxon>
        <taxon>Viridiplantae</taxon>
        <taxon>Streptophyta</taxon>
        <taxon>Embryophyta</taxon>
        <taxon>Tracheophyta</taxon>
        <taxon>Spermatophyta</taxon>
        <taxon>Magnoliopsida</taxon>
        <taxon>eudicotyledons</taxon>
        <taxon>Gunneridae</taxon>
        <taxon>Pentapetalae</taxon>
        <taxon>rosids</taxon>
        <taxon>fabids</taxon>
        <taxon>Fabales</taxon>
        <taxon>Fabaceae</taxon>
        <taxon>Papilionoideae</taxon>
        <taxon>50 kb inversion clade</taxon>
        <taxon>NPAAA clade</taxon>
        <taxon>indigoferoid/millettioid clade</taxon>
        <taxon>Phaseoleae</taxon>
        <taxon>Vigna</taxon>
    </lineage>
</organism>
<name>A0A1S3VR48_VIGRR</name>
<dbReference type="GO" id="GO:0090158">
    <property type="term" value="P:endoplasmic reticulum membrane organization"/>
    <property type="evidence" value="ECO:0007669"/>
    <property type="project" value="TreeGrafter"/>
</dbReference>
<keyword evidence="3" id="KW-1185">Reference proteome</keyword>